<dbReference type="SUPFAM" id="SSF53850">
    <property type="entry name" value="Periplasmic binding protein-like II"/>
    <property type="match status" value="1"/>
</dbReference>
<protein>
    <submittedName>
        <fullName evidence="3">Transporter substrate-binding domain-containing protein</fullName>
    </submittedName>
</protein>
<evidence type="ECO:0000256" key="1">
    <source>
        <dbReference type="ARBA" id="ARBA00010333"/>
    </source>
</evidence>
<name>A0ABS7ZRE8_9GAMM</name>
<dbReference type="PANTHER" id="PTHR35936:SF25">
    <property type="entry name" value="ABC TRANSPORTER SUBSTRATE-BINDING PROTEIN"/>
    <property type="match status" value="1"/>
</dbReference>
<keyword evidence="2" id="KW-0732">Signal</keyword>
<comment type="similarity">
    <text evidence="1">Belongs to the bacterial solute-binding protein 3 family.</text>
</comment>
<gene>
    <name evidence="3" type="ORF">I9W95_11540</name>
</gene>
<reference evidence="3 4" key="1">
    <citation type="submission" date="2020-12" db="EMBL/GenBank/DDBJ databases">
        <title>Novel Thalassolituus-related marine hydrocarbonoclastic bacteria mediated algae-derived hydrocarbons mineralization in twilight zone of the northern South China Sea.</title>
        <authorList>
            <person name="Dong C."/>
        </authorList>
    </citation>
    <scope>NUCLEOTIDE SEQUENCE [LARGE SCALE GENOMIC DNA]</scope>
    <source>
        <strain evidence="3 4">IMCC1826</strain>
    </source>
</reference>
<accession>A0ABS7ZRE8</accession>
<dbReference type="Proteomes" id="UP000714380">
    <property type="component" value="Unassembled WGS sequence"/>
</dbReference>
<feature type="signal peptide" evidence="2">
    <location>
        <begin position="1"/>
        <end position="25"/>
    </location>
</feature>
<keyword evidence="4" id="KW-1185">Reference proteome</keyword>
<sequence length="226" mass="24778">MMSARFSLRPWLAICLLVLSMVASGDDGQSAPRMVTSTVEPWGIFDGPDRARGILVDFQRALFERAGLPLRNTMQPYPRVIKSIASGEADLAVMFVSPQSAAIAHSLGKVVDERIVIVTRAEYPQVKTLDDFNDHQVGHIRGSRYGAAFDQHAGIVRVPVTNVEQGLRMLLSGRIDAMTSTEHSLLYAMYINGIDSQKIRVAIPLFSAQGTSMSPGIKSTNPGWHR</sequence>
<organism evidence="3 4">
    <name type="scientific">Thalassolituus marinus</name>
    <dbReference type="NCBI Taxonomy" id="671053"/>
    <lineage>
        <taxon>Bacteria</taxon>
        <taxon>Pseudomonadati</taxon>
        <taxon>Pseudomonadota</taxon>
        <taxon>Gammaproteobacteria</taxon>
        <taxon>Oceanospirillales</taxon>
        <taxon>Oceanospirillaceae</taxon>
        <taxon>Thalassolituus</taxon>
    </lineage>
</organism>
<dbReference type="EMBL" id="JAEDAH010000058">
    <property type="protein sequence ID" value="MCA6064239.1"/>
    <property type="molecule type" value="Genomic_DNA"/>
</dbReference>
<proteinExistence type="inferred from homology"/>
<dbReference type="Gene3D" id="3.40.190.10">
    <property type="entry name" value="Periplasmic binding protein-like II"/>
    <property type="match status" value="2"/>
</dbReference>
<evidence type="ECO:0000313" key="4">
    <source>
        <dbReference type="Proteomes" id="UP000714380"/>
    </source>
</evidence>
<dbReference type="RefSeq" id="WP_225675013.1">
    <property type="nucleotide sequence ID" value="NZ_JAEDAH010000058.1"/>
</dbReference>
<dbReference type="PANTHER" id="PTHR35936">
    <property type="entry name" value="MEMBRANE-BOUND LYTIC MUREIN TRANSGLYCOSYLASE F"/>
    <property type="match status" value="1"/>
</dbReference>
<evidence type="ECO:0000256" key="2">
    <source>
        <dbReference type="SAM" id="SignalP"/>
    </source>
</evidence>
<comment type="caution">
    <text evidence="3">The sequence shown here is derived from an EMBL/GenBank/DDBJ whole genome shotgun (WGS) entry which is preliminary data.</text>
</comment>
<evidence type="ECO:0000313" key="3">
    <source>
        <dbReference type="EMBL" id="MCA6064239.1"/>
    </source>
</evidence>
<feature type="chain" id="PRO_5047134409" evidence="2">
    <location>
        <begin position="26"/>
        <end position="226"/>
    </location>
</feature>